<protein>
    <recommendedName>
        <fullName evidence="4">Phosphoribosylglycinamide formyltransferase</fullName>
        <ecNumber evidence="4">2.1.2.2</ecNumber>
    </recommendedName>
    <alternativeName>
        <fullName evidence="4">5'-phosphoribosylglycinamide transformylase</fullName>
    </alternativeName>
    <alternativeName>
        <fullName evidence="4">GAR transformylase</fullName>
        <shortName evidence="4">GART</shortName>
    </alternativeName>
</protein>
<sequence>MKRIAILASGRGSNFEAIVKAVKSGKIDAEVSVLIVDRKKIGAIEKAEKLGVNWLFFDPSSFPSREEYDRKIVSVLRYLNVDLVCLAGYMKVVSSVFIEAFPNRILNIHPSLLPSFPGLKPHWQAITYGVKISGATVHIVDKGVDTGPIVIQCVVPVSPEDTPETLSEKILKWEHRIYPQAVKWFVDSRVKVDGRKVTVEGADYSKLPVVPALEDF</sequence>
<dbReference type="AlphaFoldDB" id="A0A420W7C4"/>
<dbReference type="HAMAP" id="MF_01930">
    <property type="entry name" value="PurN"/>
    <property type="match status" value="1"/>
</dbReference>
<dbReference type="EC" id="2.1.2.2" evidence="4"/>
<dbReference type="Proteomes" id="UP000280881">
    <property type="component" value="Unassembled WGS sequence"/>
</dbReference>
<dbReference type="NCBIfam" id="TIGR00639">
    <property type="entry name" value="PurN"/>
    <property type="match status" value="1"/>
</dbReference>
<dbReference type="CDD" id="cd08645">
    <property type="entry name" value="FMT_core_GART"/>
    <property type="match status" value="1"/>
</dbReference>
<dbReference type="GO" id="GO:0005737">
    <property type="term" value="C:cytoplasm"/>
    <property type="evidence" value="ECO:0007669"/>
    <property type="project" value="TreeGrafter"/>
</dbReference>
<dbReference type="EMBL" id="RBIE01000001">
    <property type="protein sequence ID" value="RKQ63216.1"/>
    <property type="molecule type" value="Genomic_DNA"/>
</dbReference>
<dbReference type="PANTHER" id="PTHR43369">
    <property type="entry name" value="PHOSPHORIBOSYLGLYCINAMIDE FORMYLTRANSFERASE"/>
    <property type="match status" value="1"/>
</dbReference>
<evidence type="ECO:0000256" key="4">
    <source>
        <dbReference type="HAMAP-Rule" id="MF_01930"/>
    </source>
</evidence>
<feature type="site" description="Raises pKa of active site His" evidence="4">
    <location>
        <position position="145"/>
    </location>
</feature>
<evidence type="ECO:0000313" key="7">
    <source>
        <dbReference type="Proteomes" id="UP000280881"/>
    </source>
</evidence>
<dbReference type="Gene3D" id="3.40.50.170">
    <property type="entry name" value="Formyl transferase, N-terminal domain"/>
    <property type="match status" value="1"/>
</dbReference>
<dbReference type="InterPro" id="IPR004607">
    <property type="entry name" value="GART"/>
</dbReference>
<proteinExistence type="inferred from homology"/>
<feature type="active site" description="Proton donor" evidence="4">
    <location>
        <position position="109"/>
    </location>
</feature>
<keyword evidence="7" id="KW-1185">Reference proteome</keyword>
<accession>A0A420W7C4</accession>
<keyword evidence="2 4" id="KW-0808">Transferase</keyword>
<dbReference type="SUPFAM" id="SSF53328">
    <property type="entry name" value="Formyltransferase"/>
    <property type="match status" value="1"/>
</dbReference>
<dbReference type="OrthoDB" id="9806170at2"/>
<comment type="caution">
    <text evidence="6">The sequence shown here is derived from an EMBL/GenBank/DDBJ whole genome shotgun (WGS) entry which is preliminary data.</text>
</comment>
<feature type="binding site" evidence="4">
    <location>
        <begin position="12"/>
        <end position="14"/>
    </location>
    <ligand>
        <name>N(1)-(5-phospho-beta-D-ribosyl)glycinamide</name>
        <dbReference type="ChEBI" id="CHEBI:143788"/>
    </ligand>
</feature>
<feature type="domain" description="Formyl transferase N-terminal" evidence="5">
    <location>
        <begin position="2"/>
        <end position="182"/>
    </location>
</feature>
<comment type="catalytic activity">
    <reaction evidence="4">
        <text>N(1)-(5-phospho-beta-D-ribosyl)glycinamide + (6R)-10-formyltetrahydrofolate = N(2)-formyl-N(1)-(5-phospho-beta-D-ribosyl)glycinamide + (6S)-5,6,7,8-tetrahydrofolate + H(+)</text>
        <dbReference type="Rhea" id="RHEA:15053"/>
        <dbReference type="ChEBI" id="CHEBI:15378"/>
        <dbReference type="ChEBI" id="CHEBI:57453"/>
        <dbReference type="ChEBI" id="CHEBI:143788"/>
        <dbReference type="ChEBI" id="CHEBI:147286"/>
        <dbReference type="ChEBI" id="CHEBI:195366"/>
        <dbReference type="EC" id="2.1.2.2"/>
    </reaction>
</comment>
<comment type="similarity">
    <text evidence="4">Belongs to the GART family.</text>
</comment>
<dbReference type="RefSeq" id="WP_121169410.1">
    <property type="nucleotide sequence ID" value="NZ_RBIE01000001.1"/>
</dbReference>
<feature type="binding site" evidence="4">
    <location>
        <position position="107"/>
    </location>
    <ligand>
        <name>(6R)-10-formyltetrahydrofolate</name>
        <dbReference type="ChEBI" id="CHEBI:195366"/>
    </ligand>
</feature>
<dbReference type="Pfam" id="PF00551">
    <property type="entry name" value="Formyl_trans_N"/>
    <property type="match status" value="1"/>
</dbReference>
<comment type="caution">
    <text evidence="4">Lacks conserved residue(s) required for the propagation of feature annotation.</text>
</comment>
<dbReference type="InterPro" id="IPR002376">
    <property type="entry name" value="Formyl_transf_N"/>
</dbReference>
<comment type="function">
    <text evidence="4">Catalyzes the transfer of a formyl group from 10-formyltetrahydrofolate to 5-phospho-ribosyl-glycinamide (GAR), producing 5-phospho-ribosyl-N-formylglycinamide (FGAR) and tetrahydrofolate.</text>
</comment>
<evidence type="ECO:0000256" key="1">
    <source>
        <dbReference type="ARBA" id="ARBA00005054"/>
    </source>
</evidence>
<feature type="binding site" evidence="4">
    <location>
        <position position="65"/>
    </location>
    <ligand>
        <name>(6R)-10-formyltetrahydrofolate</name>
        <dbReference type="ChEBI" id="CHEBI:195366"/>
    </ligand>
</feature>
<dbReference type="InterPro" id="IPR036477">
    <property type="entry name" value="Formyl_transf_N_sf"/>
</dbReference>
<dbReference type="UniPathway" id="UPA00074">
    <property type="reaction ID" value="UER00126"/>
</dbReference>
<reference evidence="6 7" key="1">
    <citation type="submission" date="2018-10" db="EMBL/GenBank/DDBJ databases">
        <title>Genomic Encyclopedia of Type Strains, Phase IV (KMG-IV): sequencing the most valuable type-strain genomes for metagenomic binning, comparative biology and taxonomic classification.</title>
        <authorList>
            <person name="Goeker M."/>
        </authorList>
    </citation>
    <scope>NUCLEOTIDE SEQUENCE [LARGE SCALE GENOMIC DNA]</scope>
    <source>
        <strain evidence="6 7">DSM 15521</strain>
    </source>
</reference>
<keyword evidence="3 4" id="KW-0658">Purine biosynthesis</keyword>
<evidence type="ECO:0000256" key="3">
    <source>
        <dbReference type="ARBA" id="ARBA00022755"/>
    </source>
</evidence>
<comment type="pathway">
    <text evidence="1 4">Purine metabolism; IMP biosynthesis via de novo pathway; N(2)-formyl-N(1)-(5-phospho-D-ribosyl)glycinamide from N(1)-(5-phospho-D-ribosyl)glycinamide (10-formyl THF route): step 1/1.</text>
</comment>
<dbReference type="FunFam" id="3.40.50.170:FF:000007">
    <property type="entry name" value="Phosphoribosylglycinamide formyltransferase"/>
    <property type="match status" value="1"/>
</dbReference>
<evidence type="ECO:0000259" key="5">
    <source>
        <dbReference type="Pfam" id="PF00551"/>
    </source>
</evidence>
<evidence type="ECO:0000256" key="2">
    <source>
        <dbReference type="ARBA" id="ARBA00022679"/>
    </source>
</evidence>
<dbReference type="PANTHER" id="PTHR43369:SF2">
    <property type="entry name" value="PHOSPHORIBOSYLGLYCINAMIDE FORMYLTRANSFERASE"/>
    <property type="match status" value="1"/>
</dbReference>
<organism evidence="6 7">
    <name type="scientific">Thermovibrio guaymasensis</name>
    <dbReference type="NCBI Taxonomy" id="240167"/>
    <lineage>
        <taxon>Bacteria</taxon>
        <taxon>Pseudomonadati</taxon>
        <taxon>Aquificota</taxon>
        <taxon>Aquificia</taxon>
        <taxon>Desulfurobacteriales</taxon>
        <taxon>Desulfurobacteriaceae</taxon>
        <taxon>Thermovibrio</taxon>
    </lineage>
</organism>
<name>A0A420W7C4_9BACT</name>
<dbReference type="GO" id="GO:0004644">
    <property type="term" value="F:phosphoribosylglycinamide formyltransferase activity"/>
    <property type="evidence" value="ECO:0007669"/>
    <property type="project" value="UniProtKB-UniRule"/>
</dbReference>
<gene>
    <name evidence="4" type="primary">purN</name>
    <name evidence="6" type="ORF">C7457_0079</name>
</gene>
<evidence type="ECO:0000313" key="6">
    <source>
        <dbReference type="EMBL" id="RKQ63216.1"/>
    </source>
</evidence>
<dbReference type="GO" id="GO:0006189">
    <property type="term" value="P:'de novo' IMP biosynthetic process"/>
    <property type="evidence" value="ECO:0007669"/>
    <property type="project" value="UniProtKB-UniRule"/>
</dbReference>